<dbReference type="Gene3D" id="3.30.9.10">
    <property type="entry name" value="D-Amino Acid Oxidase, subunit A, domain 2"/>
    <property type="match status" value="1"/>
</dbReference>
<protein>
    <submittedName>
        <fullName evidence="3">FAD-dependent oxidoreductase</fullName>
    </submittedName>
</protein>
<keyword evidence="1" id="KW-0560">Oxidoreductase</keyword>
<dbReference type="InterPro" id="IPR006076">
    <property type="entry name" value="FAD-dep_OxRdtase"/>
</dbReference>
<dbReference type="InterPro" id="IPR036188">
    <property type="entry name" value="FAD/NAD-bd_sf"/>
</dbReference>
<dbReference type="SUPFAM" id="SSF51905">
    <property type="entry name" value="FAD/NAD(P)-binding domain"/>
    <property type="match status" value="1"/>
</dbReference>
<keyword evidence="4" id="KW-1185">Reference proteome</keyword>
<dbReference type="PANTHER" id="PTHR13847">
    <property type="entry name" value="SARCOSINE DEHYDROGENASE-RELATED"/>
    <property type="match status" value="1"/>
</dbReference>
<dbReference type="EMBL" id="WGGD01000005">
    <property type="protein sequence ID" value="MUN29114.1"/>
    <property type="molecule type" value="Genomic_DNA"/>
</dbReference>
<evidence type="ECO:0000313" key="4">
    <source>
        <dbReference type="Proteomes" id="UP000470772"/>
    </source>
</evidence>
<proteinExistence type="predicted"/>
<name>A0A6A9QKI1_SULME</name>
<dbReference type="Gene3D" id="3.50.50.60">
    <property type="entry name" value="FAD/NAD(P)-binding domain"/>
    <property type="match status" value="1"/>
</dbReference>
<dbReference type="Proteomes" id="UP000470772">
    <property type="component" value="Unassembled WGS sequence"/>
</dbReference>
<dbReference type="PANTHER" id="PTHR13847:SF287">
    <property type="entry name" value="FAD-DEPENDENT OXIDOREDUCTASE DOMAIN-CONTAINING PROTEIN 1"/>
    <property type="match status" value="1"/>
</dbReference>
<organism evidence="3 4">
    <name type="scientific">Sulfuracidifex metallicus DSM 6482 = JCM 9184</name>
    <dbReference type="NCBI Taxonomy" id="523847"/>
    <lineage>
        <taxon>Archaea</taxon>
        <taxon>Thermoproteota</taxon>
        <taxon>Thermoprotei</taxon>
        <taxon>Sulfolobales</taxon>
        <taxon>Sulfolobaceae</taxon>
        <taxon>Sulfuracidifex</taxon>
    </lineage>
</organism>
<dbReference type="PRINTS" id="PR00420">
    <property type="entry name" value="RNGMNOXGNASE"/>
</dbReference>
<sequence length="362" mass="40391">MKVIILGAGSHGLSLAYHLLKEGVDVTLVEKGEVNHGSSGRNAGRFRYHFNSKQNIEYAKEAIPYLLSICQELPLNPFCSRTGYLWILDEEEIERMKLLDSLWRSEGVGGEFIDCSQFSFLKEGKCYYAPQDGSFHHDYLSLGLYIEIAKMGGKLVRGEALSFLTSGGKVVGVKTNNGEIEGDVIAVTLGAWTGEFMSRNGISLPIKPEKREIFITEGVKFRIKPLVIGNGFYFSQTLKGELIGGADYAKEASGMDVSLIDAIDFISFIRRTVRNLDGVRLLRGWSGYYEITPDHSHIMGFDPSWPEGLFVDAGYSGHGVMFSAYSGKVMSDVILGRRNKFLDVFSPSRFQMRRLLDENMVI</sequence>
<dbReference type="RefSeq" id="WP_156016682.1">
    <property type="nucleotide sequence ID" value="NZ_WGGD01000005.1"/>
</dbReference>
<gene>
    <name evidence="3" type="ORF">GC250_06640</name>
</gene>
<evidence type="ECO:0000256" key="1">
    <source>
        <dbReference type="ARBA" id="ARBA00023002"/>
    </source>
</evidence>
<feature type="domain" description="FAD dependent oxidoreductase" evidence="2">
    <location>
        <begin position="2"/>
        <end position="332"/>
    </location>
</feature>
<accession>A0A6A9QKI1</accession>
<dbReference type="GO" id="GO:0016491">
    <property type="term" value="F:oxidoreductase activity"/>
    <property type="evidence" value="ECO:0007669"/>
    <property type="project" value="UniProtKB-KW"/>
</dbReference>
<evidence type="ECO:0000313" key="3">
    <source>
        <dbReference type="EMBL" id="MUN29114.1"/>
    </source>
</evidence>
<reference evidence="3 4" key="1">
    <citation type="submission" date="2019-10" db="EMBL/GenBank/DDBJ databases">
        <title>Sequencing and Assembly of Multiple Reported Metal-Biooxidizing Members of the Extremely Thermoacidophilic Archaeal Family Sulfolobaceae.</title>
        <authorList>
            <person name="Counts J.A."/>
            <person name="Kelly R.M."/>
        </authorList>
    </citation>
    <scope>NUCLEOTIDE SEQUENCE [LARGE SCALE GENOMIC DNA]</scope>
    <source>
        <strain evidence="3 4">DSM 6482</strain>
    </source>
</reference>
<comment type="caution">
    <text evidence="3">The sequence shown here is derived from an EMBL/GenBank/DDBJ whole genome shotgun (WGS) entry which is preliminary data.</text>
</comment>
<dbReference type="Pfam" id="PF01266">
    <property type="entry name" value="DAO"/>
    <property type="match status" value="1"/>
</dbReference>
<dbReference type="AlphaFoldDB" id="A0A6A9QKI1"/>
<dbReference type="GO" id="GO:0005737">
    <property type="term" value="C:cytoplasm"/>
    <property type="evidence" value="ECO:0007669"/>
    <property type="project" value="TreeGrafter"/>
</dbReference>
<evidence type="ECO:0000259" key="2">
    <source>
        <dbReference type="Pfam" id="PF01266"/>
    </source>
</evidence>